<evidence type="ECO:0000313" key="10">
    <source>
        <dbReference type="Proteomes" id="UP000284051"/>
    </source>
</evidence>
<dbReference type="InterPro" id="IPR003156">
    <property type="entry name" value="DHHA1_dom"/>
</dbReference>
<protein>
    <recommendedName>
        <fullName evidence="2">Single-stranded-DNA-specific exonuclease RecJ</fullName>
    </recommendedName>
</protein>
<dbReference type="PANTHER" id="PTHR30255:SF2">
    <property type="entry name" value="SINGLE-STRANDED-DNA-SPECIFIC EXONUCLEASE RECJ"/>
    <property type="match status" value="1"/>
</dbReference>
<dbReference type="GO" id="GO:0006310">
    <property type="term" value="P:DNA recombination"/>
    <property type="evidence" value="ECO:0007669"/>
    <property type="project" value="InterPro"/>
</dbReference>
<gene>
    <name evidence="9" type="primary">recJ</name>
    <name evidence="9" type="ORF">DW264_08320</name>
</gene>
<dbReference type="PANTHER" id="PTHR30255">
    <property type="entry name" value="SINGLE-STRANDED-DNA-SPECIFIC EXONUCLEASE RECJ"/>
    <property type="match status" value="1"/>
</dbReference>
<evidence type="ECO:0000256" key="5">
    <source>
        <dbReference type="ARBA" id="ARBA00022839"/>
    </source>
</evidence>
<dbReference type="NCBIfam" id="TIGR00644">
    <property type="entry name" value="recJ"/>
    <property type="match status" value="1"/>
</dbReference>
<comment type="similarity">
    <text evidence="1">Belongs to the RecJ family.</text>
</comment>
<dbReference type="InterPro" id="IPR001667">
    <property type="entry name" value="DDH_dom"/>
</dbReference>
<evidence type="ECO:0000259" key="7">
    <source>
        <dbReference type="Pfam" id="PF02272"/>
    </source>
</evidence>
<keyword evidence="5 9" id="KW-0269">Exonuclease</keyword>
<evidence type="ECO:0000256" key="2">
    <source>
        <dbReference type="ARBA" id="ARBA00019841"/>
    </source>
</evidence>
<dbReference type="Pfam" id="PF02272">
    <property type="entry name" value="DHHA1"/>
    <property type="match status" value="1"/>
</dbReference>
<keyword evidence="3" id="KW-0540">Nuclease</keyword>
<dbReference type="GO" id="GO:0006281">
    <property type="term" value="P:DNA repair"/>
    <property type="evidence" value="ECO:0007669"/>
    <property type="project" value="InterPro"/>
</dbReference>
<dbReference type="GO" id="GO:0003676">
    <property type="term" value="F:nucleic acid binding"/>
    <property type="evidence" value="ECO:0007669"/>
    <property type="project" value="InterPro"/>
</dbReference>
<accession>A0A3R6G0D0</accession>
<dbReference type="InterPro" id="IPR041122">
    <property type="entry name" value="RecJ_OB"/>
</dbReference>
<reference evidence="9 10" key="1">
    <citation type="submission" date="2018-08" db="EMBL/GenBank/DDBJ databases">
        <title>A genome reference for cultivated species of the human gut microbiota.</title>
        <authorList>
            <person name="Zou Y."/>
            <person name="Xue W."/>
            <person name="Luo G."/>
        </authorList>
    </citation>
    <scope>NUCLEOTIDE SEQUENCE [LARGE SCALE GENOMIC DNA]</scope>
    <source>
        <strain evidence="9 10">AM22-21LB</strain>
    </source>
</reference>
<keyword evidence="4" id="KW-0378">Hydrolase</keyword>
<dbReference type="Pfam" id="PF17768">
    <property type="entry name" value="RecJ_OB"/>
    <property type="match status" value="1"/>
</dbReference>
<dbReference type="EMBL" id="QRID01000006">
    <property type="protein sequence ID" value="RHG29097.1"/>
    <property type="molecule type" value="Genomic_DNA"/>
</dbReference>
<dbReference type="InterPro" id="IPR051673">
    <property type="entry name" value="SSDNA_exonuclease_RecJ"/>
</dbReference>
<dbReference type="AlphaFoldDB" id="A0A3R6G0D0"/>
<comment type="caution">
    <text evidence="9">The sequence shown here is derived from an EMBL/GenBank/DDBJ whole genome shotgun (WGS) entry which is preliminary data.</text>
</comment>
<dbReference type="Gene3D" id="3.10.310.30">
    <property type="match status" value="1"/>
</dbReference>
<dbReference type="Pfam" id="PF01368">
    <property type="entry name" value="DHH"/>
    <property type="match status" value="1"/>
</dbReference>
<dbReference type="SUPFAM" id="SSF64182">
    <property type="entry name" value="DHH phosphoesterases"/>
    <property type="match status" value="1"/>
</dbReference>
<dbReference type="InterPro" id="IPR004610">
    <property type="entry name" value="RecJ"/>
</dbReference>
<evidence type="ECO:0000256" key="4">
    <source>
        <dbReference type="ARBA" id="ARBA00022801"/>
    </source>
</evidence>
<feature type="domain" description="RecJ OB" evidence="8">
    <location>
        <begin position="459"/>
        <end position="582"/>
    </location>
</feature>
<feature type="domain" description="DHHA1" evidence="7">
    <location>
        <begin position="353"/>
        <end position="446"/>
    </location>
</feature>
<evidence type="ECO:0000256" key="1">
    <source>
        <dbReference type="ARBA" id="ARBA00005915"/>
    </source>
</evidence>
<evidence type="ECO:0000313" key="9">
    <source>
        <dbReference type="EMBL" id="RHG29097.1"/>
    </source>
</evidence>
<dbReference type="RefSeq" id="WP_118772350.1">
    <property type="nucleotide sequence ID" value="NZ_QRID01000006.1"/>
</dbReference>
<evidence type="ECO:0000256" key="3">
    <source>
        <dbReference type="ARBA" id="ARBA00022722"/>
    </source>
</evidence>
<evidence type="ECO:0000259" key="6">
    <source>
        <dbReference type="Pfam" id="PF01368"/>
    </source>
</evidence>
<dbReference type="Proteomes" id="UP000284051">
    <property type="component" value="Unassembled WGS sequence"/>
</dbReference>
<organism evidence="9 10">
    <name type="scientific">Roseburia intestinalis</name>
    <dbReference type="NCBI Taxonomy" id="166486"/>
    <lineage>
        <taxon>Bacteria</taxon>
        <taxon>Bacillati</taxon>
        <taxon>Bacillota</taxon>
        <taxon>Clostridia</taxon>
        <taxon>Lachnospirales</taxon>
        <taxon>Lachnospiraceae</taxon>
        <taxon>Roseburia</taxon>
    </lineage>
</organism>
<dbReference type="InterPro" id="IPR038763">
    <property type="entry name" value="DHH_sf"/>
</dbReference>
<evidence type="ECO:0000259" key="8">
    <source>
        <dbReference type="Pfam" id="PF17768"/>
    </source>
</evidence>
<dbReference type="GO" id="GO:0008409">
    <property type="term" value="F:5'-3' exonuclease activity"/>
    <property type="evidence" value="ECO:0007669"/>
    <property type="project" value="InterPro"/>
</dbReference>
<sequence>MEKWFVINKGADFAGIAKRFGMSPVTARLIRNRGVMGDEAIARYLKGGIGELYDPHLLLDSDRLTDILVQKISEQKKIRVIGDYDIDGVMSTYILYKGITRCGGSVDFQIPDRMKDGYGINDHLIEQADEAGIDTIITCDNGIAAIGEIAHAKSLGMTVLVTDHHEIPYTEERGERHYKRSEADAIVNPKQMECTYPYKNLCGAAVAWKVIQILYEKCDIAVEESYDFLENVAFATVGDVMDLTDENRILVREGLKRIHTTMNPGMRALILQNKLEPEQISSYHFGFVLGPCINASGRLETAKIALNLFLQEDVKKASEIAAELVDLNAQRKDMTAEGVELAMQQVEEGNTGEKVLVVYLPDVHESLAGIIAGRIREACHKPTFVLTKSEDGVKGSGRSIEAYSMYEELCKCQELFTKFGGHPMAAGLSLPEANVEIFREKINACCGLTEEDFIPKIKIDIPMPVDYPDIPLVNELLLLEPFGKANVKPQFADKNLGIDRAVVVGKNQNVLKLTLKTERGKSISAVYFGDVEEFREYYGRKYGENEVQQAFLGRTNGIRMSVVYYPEINRYQGNESIQIVIKNYQ</sequence>
<proteinExistence type="inferred from homology"/>
<feature type="domain" description="DDH" evidence="6">
    <location>
        <begin position="77"/>
        <end position="230"/>
    </location>
</feature>
<dbReference type="Gene3D" id="3.90.1640.30">
    <property type="match status" value="1"/>
</dbReference>
<name>A0A3R6G0D0_9FIRM</name>